<protein>
    <recommendedName>
        <fullName evidence="4">BRCT domain-containing protein</fullName>
    </recommendedName>
</protein>
<dbReference type="RefSeq" id="XP_007678460.1">
    <property type="nucleotide sequence ID" value="XM_007680270.1"/>
</dbReference>
<feature type="compositionally biased region" description="Polar residues" evidence="1">
    <location>
        <begin position="474"/>
        <end position="488"/>
    </location>
</feature>
<dbReference type="Proteomes" id="UP000011761">
    <property type="component" value="Unassembled WGS sequence"/>
</dbReference>
<evidence type="ECO:0000256" key="1">
    <source>
        <dbReference type="SAM" id="MobiDB-lite"/>
    </source>
</evidence>
<feature type="compositionally biased region" description="Basic and acidic residues" evidence="1">
    <location>
        <begin position="259"/>
        <end position="270"/>
    </location>
</feature>
<feature type="region of interest" description="Disordered" evidence="1">
    <location>
        <begin position="1"/>
        <end position="87"/>
    </location>
</feature>
<feature type="region of interest" description="Disordered" evidence="1">
    <location>
        <begin position="466"/>
        <end position="510"/>
    </location>
</feature>
<dbReference type="GeneID" id="19107870"/>
<dbReference type="AlphaFoldDB" id="M2LKD2"/>
<evidence type="ECO:0000313" key="3">
    <source>
        <dbReference type="Proteomes" id="UP000011761"/>
    </source>
</evidence>
<evidence type="ECO:0000313" key="2">
    <source>
        <dbReference type="EMBL" id="EMC94727.1"/>
    </source>
</evidence>
<feature type="region of interest" description="Disordered" evidence="1">
    <location>
        <begin position="388"/>
        <end position="417"/>
    </location>
</feature>
<keyword evidence="3" id="KW-1185">Reference proteome</keyword>
<organism evidence="2 3">
    <name type="scientific">Baudoinia panamericana (strain UAMH 10762)</name>
    <name type="common">Angels' share fungus</name>
    <name type="synonym">Baudoinia compniacensis (strain UAMH 10762)</name>
    <dbReference type="NCBI Taxonomy" id="717646"/>
    <lineage>
        <taxon>Eukaryota</taxon>
        <taxon>Fungi</taxon>
        <taxon>Dikarya</taxon>
        <taxon>Ascomycota</taxon>
        <taxon>Pezizomycotina</taxon>
        <taxon>Dothideomycetes</taxon>
        <taxon>Dothideomycetidae</taxon>
        <taxon>Mycosphaerellales</taxon>
        <taxon>Teratosphaeriaceae</taxon>
        <taxon>Baudoinia</taxon>
    </lineage>
</organism>
<feature type="compositionally biased region" description="Basic residues" evidence="1">
    <location>
        <begin position="39"/>
        <end position="50"/>
    </location>
</feature>
<dbReference type="HOGENOM" id="CLU_534173_0_0_1"/>
<feature type="region of interest" description="Disordered" evidence="1">
    <location>
        <begin position="101"/>
        <end position="147"/>
    </location>
</feature>
<accession>M2LKD2</accession>
<dbReference type="EMBL" id="KB445558">
    <property type="protein sequence ID" value="EMC94727.1"/>
    <property type="molecule type" value="Genomic_DNA"/>
</dbReference>
<gene>
    <name evidence="2" type="ORF">BAUCODRAFT_124325</name>
</gene>
<sequence length="510" mass="55141">MKRLLESQLHQSRNDAVAPSHKKTPEQLPRLTAKEQLPRRRVSPLGRRRVIPQESSDPPNQDTHTRIEQGRLPIQGSTKNPSSLAARRDSRQILADDIGLAKSGGSLSDDATACGPKPERAAELSQATEHSQGTMAKSFSAAHKDDPSFVSPQIEQAVADPHGAKSSDTDNQPPNRKECLTGLTFVIGPMSGNMFYQTMELVRQHGGAVHSVTSCADPPRPWYFLHRTVVENSVGVWRMTGKHRTKGIEAEKLEEFVKRKHADHVSERETTVTQPRQAAGDTAASPLNDVTPDRGRIREGVQAGSDPVIVGATHSRSLPAASSTDATSKKKQSAESVRSKDHPVTVGGTPTLDGSASSGKNTTTNEGNGSANVQSNVDQTMVNKAPVVDNSSTFHPSVSGKTTAAADTPDMGDIPATMRATVPTAPAIAALPLSQHVEHVLGKQLEELRVENEYWTKVALKRARRTTERRGAAQDSQDNPQHNNTPFSFATMKPIQRFTDSKAKKQLPSS</sequence>
<name>M2LKD2_BAUPA</name>
<reference evidence="2 3" key="1">
    <citation type="journal article" date="2012" name="PLoS Pathog.">
        <title>Diverse lifestyles and strategies of plant pathogenesis encoded in the genomes of eighteen Dothideomycetes fungi.</title>
        <authorList>
            <person name="Ohm R.A."/>
            <person name="Feau N."/>
            <person name="Henrissat B."/>
            <person name="Schoch C.L."/>
            <person name="Horwitz B.A."/>
            <person name="Barry K.W."/>
            <person name="Condon B.J."/>
            <person name="Copeland A.C."/>
            <person name="Dhillon B."/>
            <person name="Glaser F."/>
            <person name="Hesse C.N."/>
            <person name="Kosti I."/>
            <person name="LaButti K."/>
            <person name="Lindquist E.A."/>
            <person name="Lucas S."/>
            <person name="Salamov A.A."/>
            <person name="Bradshaw R.E."/>
            <person name="Ciuffetti L."/>
            <person name="Hamelin R.C."/>
            <person name="Kema G.H.J."/>
            <person name="Lawrence C."/>
            <person name="Scott J.A."/>
            <person name="Spatafora J.W."/>
            <person name="Turgeon B.G."/>
            <person name="de Wit P.J.G.M."/>
            <person name="Zhong S."/>
            <person name="Goodwin S.B."/>
            <person name="Grigoriev I.V."/>
        </authorList>
    </citation>
    <scope>NUCLEOTIDE SEQUENCE [LARGE SCALE GENOMIC DNA]</scope>
    <source>
        <strain evidence="2 3">UAMH 10762</strain>
    </source>
</reference>
<proteinExistence type="predicted"/>
<feature type="compositionally biased region" description="Polar residues" evidence="1">
    <location>
        <begin position="389"/>
        <end position="402"/>
    </location>
</feature>
<feature type="compositionally biased region" description="Polar residues" evidence="1">
    <location>
        <begin position="125"/>
        <end position="137"/>
    </location>
</feature>
<feature type="compositionally biased region" description="Polar residues" evidence="1">
    <location>
        <begin position="352"/>
        <end position="376"/>
    </location>
</feature>
<feature type="compositionally biased region" description="Polar residues" evidence="1">
    <location>
        <begin position="314"/>
        <end position="326"/>
    </location>
</feature>
<evidence type="ECO:0008006" key="4">
    <source>
        <dbReference type="Google" id="ProtNLM"/>
    </source>
</evidence>
<feature type="compositionally biased region" description="Polar residues" evidence="1">
    <location>
        <begin position="53"/>
        <end position="62"/>
    </location>
</feature>
<dbReference type="STRING" id="717646.M2LKD2"/>
<feature type="region of interest" description="Disordered" evidence="1">
    <location>
        <begin position="259"/>
        <end position="376"/>
    </location>
</feature>
<dbReference type="KEGG" id="bcom:BAUCODRAFT_124325"/>